<evidence type="ECO:0000259" key="5">
    <source>
        <dbReference type="PROSITE" id="PS50887"/>
    </source>
</evidence>
<dbReference type="KEGG" id="bsan:CHH28_04965"/>
<dbReference type="CDD" id="cd01949">
    <property type="entry name" value="GGDEF"/>
    <property type="match status" value="1"/>
</dbReference>
<sequence>MAGAAGDSVRRWRDKYLDLVDSHEKLKHNSEEQQDQLRRALVMVSLLAEGQESSVDSALARLRETLKPGAVGMEKTMSDLERAVRRFEDQNTARAEVLLGELSDVAHKLADCPLPKPLQKRVREVRKTAQTELQSWAGYINQLQAWMQILGDLATLDGYDEQPSKWWQRWFSPRQQSTETPETEAAEHKAQPIQLDQPIEQTEIEGEPGFSHISDEVSQTLLSLLSQLVIPERLNTSANELQGRLSKGLNWYELVPLLEDTAEFLIDCLGSGQQEFERFLANLDERLRAIQLLVSDAHSGQEERKRAREDLDGLVRDQIADIRSVVTGSRDLGELGSSVREHLTLIVRAMEKYQEDEQEREQRLSAKLEMLQNRLTEMEKEASAARKVIEEQKRRATHDVLTGLPNREAYGLRLEQELKRRSRYGGALTMAIGDVDHFKSINDNFGHLAGDKVLQLLARAMRKYLRDVDFIARYGGEEFVMLMPETTAEEAMVATEKLRTTIEKAPFHFKQQPVQITMSFGIAEFHALEDPETVFDRADKALYKAKAEGRNRSQLAAD</sequence>
<evidence type="ECO:0000256" key="2">
    <source>
        <dbReference type="ARBA" id="ARBA00012528"/>
    </source>
</evidence>
<dbReference type="GO" id="GO:1902201">
    <property type="term" value="P:negative regulation of bacterial-type flagellum-dependent cell motility"/>
    <property type="evidence" value="ECO:0007669"/>
    <property type="project" value="TreeGrafter"/>
</dbReference>
<dbReference type="PROSITE" id="PS50887">
    <property type="entry name" value="GGDEF"/>
    <property type="match status" value="1"/>
</dbReference>
<accession>A0A222FH39</accession>
<feature type="coiled-coil region" evidence="4">
    <location>
        <begin position="354"/>
        <end position="395"/>
    </location>
</feature>
<evidence type="ECO:0000256" key="3">
    <source>
        <dbReference type="ARBA" id="ARBA00034247"/>
    </source>
</evidence>
<proteinExistence type="predicted"/>
<evidence type="ECO:0000256" key="4">
    <source>
        <dbReference type="SAM" id="Coils"/>
    </source>
</evidence>
<dbReference type="SUPFAM" id="SSF55073">
    <property type="entry name" value="Nucleotide cyclase"/>
    <property type="match status" value="1"/>
</dbReference>
<evidence type="ECO:0000256" key="1">
    <source>
        <dbReference type="ARBA" id="ARBA00001946"/>
    </source>
</evidence>
<dbReference type="PANTHER" id="PTHR45138">
    <property type="entry name" value="REGULATORY COMPONENTS OF SENSORY TRANSDUCTION SYSTEM"/>
    <property type="match status" value="1"/>
</dbReference>
<name>A0A222FH39_9GAMM</name>
<feature type="domain" description="GGDEF" evidence="5">
    <location>
        <begin position="426"/>
        <end position="558"/>
    </location>
</feature>
<dbReference type="GO" id="GO:0043709">
    <property type="term" value="P:cell adhesion involved in single-species biofilm formation"/>
    <property type="evidence" value="ECO:0007669"/>
    <property type="project" value="TreeGrafter"/>
</dbReference>
<dbReference type="InterPro" id="IPR043128">
    <property type="entry name" value="Rev_trsase/Diguanyl_cyclase"/>
</dbReference>
<reference evidence="6 7" key="1">
    <citation type="submission" date="2017-07" db="EMBL/GenBank/DDBJ databases">
        <title>Annotated genome sequence of Bacterioplanes sanyensis isolated from Red Sea.</title>
        <authorList>
            <person name="Rehman Z.U."/>
        </authorList>
    </citation>
    <scope>NUCLEOTIDE SEQUENCE [LARGE SCALE GENOMIC DNA]</scope>
    <source>
        <strain evidence="6 7">NV9</strain>
    </source>
</reference>
<dbReference type="InterPro" id="IPR050469">
    <property type="entry name" value="Diguanylate_Cyclase"/>
</dbReference>
<dbReference type="EC" id="2.7.7.65" evidence="2"/>
<keyword evidence="4" id="KW-0175">Coiled coil</keyword>
<gene>
    <name evidence="6" type="ORF">CHH28_04965</name>
</gene>
<keyword evidence="7" id="KW-1185">Reference proteome</keyword>
<dbReference type="EMBL" id="CP022530">
    <property type="protein sequence ID" value="ASP38070.1"/>
    <property type="molecule type" value="Genomic_DNA"/>
</dbReference>
<dbReference type="GO" id="GO:0005886">
    <property type="term" value="C:plasma membrane"/>
    <property type="evidence" value="ECO:0007669"/>
    <property type="project" value="TreeGrafter"/>
</dbReference>
<dbReference type="InterPro" id="IPR000160">
    <property type="entry name" value="GGDEF_dom"/>
</dbReference>
<dbReference type="OrthoDB" id="9812260at2"/>
<protein>
    <recommendedName>
        <fullName evidence="2">diguanylate cyclase</fullName>
        <ecNumber evidence="2">2.7.7.65</ecNumber>
    </recommendedName>
</protein>
<dbReference type="FunFam" id="3.30.70.270:FF:000001">
    <property type="entry name" value="Diguanylate cyclase domain protein"/>
    <property type="match status" value="1"/>
</dbReference>
<dbReference type="SMART" id="SM00267">
    <property type="entry name" value="GGDEF"/>
    <property type="match status" value="1"/>
</dbReference>
<dbReference type="Proteomes" id="UP000202440">
    <property type="component" value="Chromosome"/>
</dbReference>
<comment type="catalytic activity">
    <reaction evidence="3">
        <text>2 GTP = 3',3'-c-di-GMP + 2 diphosphate</text>
        <dbReference type="Rhea" id="RHEA:24898"/>
        <dbReference type="ChEBI" id="CHEBI:33019"/>
        <dbReference type="ChEBI" id="CHEBI:37565"/>
        <dbReference type="ChEBI" id="CHEBI:58805"/>
        <dbReference type="EC" id="2.7.7.65"/>
    </reaction>
</comment>
<dbReference type="Gene3D" id="3.30.70.270">
    <property type="match status" value="1"/>
</dbReference>
<dbReference type="GO" id="GO:0052621">
    <property type="term" value="F:diguanylate cyclase activity"/>
    <property type="evidence" value="ECO:0007669"/>
    <property type="project" value="UniProtKB-EC"/>
</dbReference>
<dbReference type="InterPro" id="IPR048516">
    <property type="entry name" value="DGCcoil"/>
</dbReference>
<dbReference type="AlphaFoldDB" id="A0A222FH39"/>
<evidence type="ECO:0000313" key="7">
    <source>
        <dbReference type="Proteomes" id="UP000202440"/>
    </source>
</evidence>
<comment type="cofactor">
    <cofactor evidence="1">
        <name>Mg(2+)</name>
        <dbReference type="ChEBI" id="CHEBI:18420"/>
    </cofactor>
</comment>
<organism evidence="6 7">
    <name type="scientific">Bacterioplanes sanyensis</name>
    <dbReference type="NCBI Taxonomy" id="1249553"/>
    <lineage>
        <taxon>Bacteria</taxon>
        <taxon>Pseudomonadati</taxon>
        <taxon>Pseudomonadota</taxon>
        <taxon>Gammaproteobacteria</taxon>
        <taxon>Oceanospirillales</taxon>
        <taxon>Oceanospirillaceae</taxon>
        <taxon>Bacterioplanes</taxon>
    </lineage>
</organism>
<dbReference type="Pfam" id="PF00990">
    <property type="entry name" value="GGDEF"/>
    <property type="match status" value="1"/>
</dbReference>
<dbReference type="PANTHER" id="PTHR45138:SF9">
    <property type="entry name" value="DIGUANYLATE CYCLASE DGCM-RELATED"/>
    <property type="match status" value="1"/>
</dbReference>
<dbReference type="NCBIfam" id="TIGR00254">
    <property type="entry name" value="GGDEF"/>
    <property type="match status" value="1"/>
</dbReference>
<dbReference type="Pfam" id="PF20975">
    <property type="entry name" value="DGCcoil"/>
    <property type="match status" value="1"/>
</dbReference>
<evidence type="ECO:0000313" key="6">
    <source>
        <dbReference type="EMBL" id="ASP38070.1"/>
    </source>
</evidence>
<dbReference type="InterPro" id="IPR029787">
    <property type="entry name" value="Nucleotide_cyclase"/>
</dbReference>
<dbReference type="RefSeq" id="WP_094059269.1">
    <property type="nucleotide sequence ID" value="NZ_CP022530.1"/>
</dbReference>